<feature type="transmembrane region" description="Helical" evidence="1">
    <location>
        <begin position="76"/>
        <end position="94"/>
    </location>
</feature>
<dbReference type="eggNOG" id="COG0697">
    <property type="taxonomic scope" value="Bacteria"/>
</dbReference>
<dbReference type="SUPFAM" id="SSF103481">
    <property type="entry name" value="Multidrug resistance efflux transporter EmrE"/>
    <property type="match status" value="2"/>
</dbReference>
<dbReference type="HOGENOM" id="CLU_032828_2_2_4"/>
<dbReference type="Pfam" id="PF00892">
    <property type="entry name" value="EamA"/>
    <property type="match status" value="2"/>
</dbReference>
<sequence>MNTDHPQKGILFICAAVFLFASSDALSKYLTNFYPVVMVLWVRYVVHVSLMLVVLRPPSFKTLIVTQNRKLQIIRGLCMVNTNLMFISALHFIPLAEGTAIIYLSPLLVTSMSGPLLGERIARLQWIAVAIGFIGVLFIVRPGGSMFHPVALLALGAALSFSVYQIITRKLNHTDRSSTTNFISGLISALVTSVLLPFFWKTPTLYFALLMVLLGISALVSHLWMTKAYQHAKPSTLAPFSYTQLLFAGLIGYVFFNQIPDFIGLVGMLVIVAGGLLVFSKVSYKK</sequence>
<feature type="transmembrane region" description="Helical" evidence="1">
    <location>
        <begin position="206"/>
        <end position="225"/>
    </location>
</feature>
<feature type="domain" description="EamA" evidence="2">
    <location>
        <begin position="151"/>
        <end position="279"/>
    </location>
</feature>
<dbReference type="InterPro" id="IPR000620">
    <property type="entry name" value="EamA_dom"/>
</dbReference>
<dbReference type="KEGG" id="meh:M301_2593"/>
<feature type="domain" description="EamA" evidence="2">
    <location>
        <begin position="8"/>
        <end position="140"/>
    </location>
</feature>
<feature type="transmembrane region" description="Helical" evidence="1">
    <location>
        <begin position="262"/>
        <end position="280"/>
    </location>
</feature>
<reference evidence="3 4" key="2">
    <citation type="journal article" date="2011" name="J. Bacteriol.">
        <title>Genomes of three methylotrophs from a single niche uncover genetic and metabolic divergence of Methylophilaceae.</title>
        <authorList>
            <person name="Lapidus A."/>
            <person name="Clum A."/>
            <person name="Labutti K."/>
            <person name="Kaluzhnaya M.G."/>
            <person name="Lim S."/>
            <person name="Beck D.A."/>
            <person name="Glavina Del Rio T."/>
            <person name="Nolan M."/>
            <person name="Mavromatis K."/>
            <person name="Huntemann M."/>
            <person name="Lucas S."/>
            <person name="Lidstrom M.E."/>
            <person name="Ivanova N."/>
            <person name="Chistoserdova L."/>
        </authorList>
    </citation>
    <scope>NUCLEOTIDE SEQUENCE [LARGE SCALE GENOMIC DNA]</scope>
    <source>
        <strain evidence="3 4">301</strain>
    </source>
</reference>
<evidence type="ECO:0000313" key="3">
    <source>
        <dbReference type="EMBL" id="ADI30950.1"/>
    </source>
</evidence>
<feature type="transmembrane region" description="Helical" evidence="1">
    <location>
        <begin position="237"/>
        <end position="256"/>
    </location>
</feature>
<organism evidence="3 4">
    <name type="scientific">Methylotenera versatilis (strain 301)</name>
    <dbReference type="NCBI Taxonomy" id="666681"/>
    <lineage>
        <taxon>Bacteria</taxon>
        <taxon>Pseudomonadati</taxon>
        <taxon>Pseudomonadota</taxon>
        <taxon>Betaproteobacteria</taxon>
        <taxon>Nitrosomonadales</taxon>
        <taxon>Methylophilaceae</taxon>
        <taxon>Methylotenera</taxon>
    </lineage>
</organism>
<accession>D7DNE9</accession>
<reference evidence="4" key="1">
    <citation type="submission" date="2010-05" db="EMBL/GenBank/DDBJ databases">
        <title>Complete sequence of Methylotenera sp. 301.</title>
        <authorList>
            <person name="Lucas S."/>
            <person name="Copeland A."/>
            <person name="Lapidus A."/>
            <person name="Cheng J.-F."/>
            <person name="Bruce D."/>
            <person name="Goodwin L."/>
            <person name="Pitluck S."/>
            <person name="Clum A."/>
            <person name="Land M."/>
            <person name="Hauser L."/>
            <person name="Kyrpides N."/>
            <person name="Ivanova N."/>
            <person name="Chistoservova L."/>
            <person name="Kalyuzhnaya M."/>
            <person name="Woyke T."/>
        </authorList>
    </citation>
    <scope>NUCLEOTIDE SEQUENCE [LARGE SCALE GENOMIC DNA]</scope>
    <source>
        <strain evidence="4">301</strain>
    </source>
</reference>
<keyword evidence="1" id="KW-1133">Transmembrane helix</keyword>
<dbReference type="Proteomes" id="UP000000383">
    <property type="component" value="Chromosome"/>
</dbReference>
<feature type="transmembrane region" description="Helical" evidence="1">
    <location>
        <begin position="124"/>
        <end position="140"/>
    </location>
</feature>
<evidence type="ECO:0000259" key="2">
    <source>
        <dbReference type="Pfam" id="PF00892"/>
    </source>
</evidence>
<name>D7DNE9_METV0</name>
<keyword evidence="4" id="KW-1185">Reference proteome</keyword>
<keyword evidence="1" id="KW-0812">Transmembrane</keyword>
<protein>
    <recommendedName>
        <fullName evidence="2">EamA domain-containing protein</fullName>
    </recommendedName>
</protein>
<evidence type="ECO:0000313" key="4">
    <source>
        <dbReference type="Proteomes" id="UP000000383"/>
    </source>
</evidence>
<feature type="transmembrane region" description="Helical" evidence="1">
    <location>
        <begin position="100"/>
        <end position="117"/>
    </location>
</feature>
<gene>
    <name evidence="3" type="ordered locus">M301_2593</name>
</gene>
<dbReference type="InterPro" id="IPR037185">
    <property type="entry name" value="EmrE-like"/>
</dbReference>
<dbReference type="GO" id="GO:0016020">
    <property type="term" value="C:membrane"/>
    <property type="evidence" value="ECO:0007669"/>
    <property type="project" value="InterPro"/>
</dbReference>
<dbReference type="EMBL" id="CP002056">
    <property type="protein sequence ID" value="ADI30950.1"/>
    <property type="molecule type" value="Genomic_DNA"/>
</dbReference>
<proteinExistence type="predicted"/>
<feature type="transmembrane region" description="Helical" evidence="1">
    <location>
        <begin position="35"/>
        <end position="55"/>
    </location>
</feature>
<feature type="transmembrane region" description="Helical" evidence="1">
    <location>
        <begin position="179"/>
        <end position="200"/>
    </location>
</feature>
<feature type="transmembrane region" description="Helical" evidence="1">
    <location>
        <begin position="146"/>
        <end position="167"/>
    </location>
</feature>
<keyword evidence="1" id="KW-0472">Membrane</keyword>
<evidence type="ECO:0000256" key="1">
    <source>
        <dbReference type="SAM" id="Phobius"/>
    </source>
</evidence>
<dbReference type="PANTHER" id="PTHR22911">
    <property type="entry name" value="ACYL-MALONYL CONDENSING ENZYME-RELATED"/>
    <property type="match status" value="1"/>
</dbReference>
<dbReference type="AlphaFoldDB" id="D7DNE9"/>
<dbReference type="PANTHER" id="PTHR22911:SF103">
    <property type="entry name" value="BLR2811 PROTEIN"/>
    <property type="match status" value="1"/>
</dbReference>
<dbReference type="RefSeq" id="WP_013149257.1">
    <property type="nucleotide sequence ID" value="NC_014207.1"/>
</dbReference>